<dbReference type="InParanoid" id="A0A259TVW9"/>
<evidence type="ECO:0000256" key="4">
    <source>
        <dbReference type="ARBA" id="ARBA00004813"/>
    </source>
</evidence>
<dbReference type="GO" id="GO:0005829">
    <property type="term" value="C:cytosol"/>
    <property type="evidence" value="ECO:0007669"/>
    <property type="project" value="TreeGrafter"/>
</dbReference>
<dbReference type="InterPro" id="IPR001078">
    <property type="entry name" value="2-oxoacid_DH_actylTfrase"/>
</dbReference>
<keyword evidence="11" id="KW-0511">Multifunctional enzyme</keyword>
<keyword evidence="8" id="KW-0460">Magnesium</keyword>
<dbReference type="PIRSF" id="PIRSF000157">
    <property type="entry name" value="Oxoglu_dh_E1"/>
    <property type="match status" value="1"/>
</dbReference>
<dbReference type="CDD" id="cd02016">
    <property type="entry name" value="TPP_E1_OGDC_like"/>
    <property type="match status" value="1"/>
</dbReference>
<dbReference type="RefSeq" id="WP_094545342.1">
    <property type="nucleotide sequence ID" value="NZ_MQWB01000001.1"/>
</dbReference>
<evidence type="ECO:0000256" key="6">
    <source>
        <dbReference type="ARBA" id="ARBA00012280"/>
    </source>
</evidence>
<dbReference type="PANTHER" id="PTHR23152:SF4">
    <property type="entry name" value="2-OXOADIPATE DEHYDROGENASE COMPLEX COMPONENT E1"/>
    <property type="match status" value="1"/>
</dbReference>
<keyword evidence="10" id="KW-0786">Thiamine pyrophosphate</keyword>
<feature type="region of interest" description="Disordered" evidence="13">
    <location>
        <begin position="46"/>
        <end position="116"/>
    </location>
</feature>
<keyword evidence="9" id="KW-0560">Oxidoreductase</keyword>
<dbReference type="GO" id="GO:0004149">
    <property type="term" value="F:dihydrolipoyllysine-residue succinyltransferase activity"/>
    <property type="evidence" value="ECO:0007669"/>
    <property type="project" value="UniProtKB-EC"/>
</dbReference>
<name>A0A259TVW9_9BACT</name>
<feature type="compositionally biased region" description="Pro residues" evidence="13">
    <location>
        <begin position="79"/>
        <end position="89"/>
    </location>
</feature>
<dbReference type="UniPathway" id="UPA00223">
    <property type="reaction ID" value="UER00997"/>
</dbReference>
<dbReference type="InterPro" id="IPR011603">
    <property type="entry name" value="2oxoglutarate_DH_E1"/>
</dbReference>
<evidence type="ECO:0000256" key="11">
    <source>
        <dbReference type="ARBA" id="ARBA00023268"/>
    </source>
</evidence>
<dbReference type="InterPro" id="IPR042179">
    <property type="entry name" value="KGD_C_sf"/>
</dbReference>
<accession>A0A259TVW9</accession>
<evidence type="ECO:0000256" key="3">
    <source>
        <dbReference type="ARBA" id="ARBA00003906"/>
    </source>
</evidence>
<comment type="caution">
    <text evidence="15">The sequence shown here is derived from an EMBL/GenBank/DDBJ whole genome shotgun (WGS) entry which is preliminary data.</text>
</comment>
<dbReference type="Gene3D" id="3.30.559.10">
    <property type="entry name" value="Chloramphenicol acetyltransferase-like domain"/>
    <property type="match status" value="1"/>
</dbReference>
<dbReference type="GO" id="GO:0045252">
    <property type="term" value="C:oxoglutarate dehydrogenase complex"/>
    <property type="evidence" value="ECO:0007669"/>
    <property type="project" value="TreeGrafter"/>
</dbReference>
<dbReference type="InterPro" id="IPR029061">
    <property type="entry name" value="THDP-binding"/>
</dbReference>
<keyword evidence="16" id="KW-1185">Reference proteome</keyword>
<dbReference type="FunCoup" id="A0A259TVW9">
    <property type="interactions" value="459"/>
</dbReference>
<dbReference type="NCBIfam" id="NF008907">
    <property type="entry name" value="PRK12270.1"/>
    <property type="match status" value="1"/>
</dbReference>
<dbReference type="Pfam" id="PF02779">
    <property type="entry name" value="Transket_pyr"/>
    <property type="match status" value="1"/>
</dbReference>
<dbReference type="GO" id="GO:0006099">
    <property type="term" value="P:tricarboxylic acid cycle"/>
    <property type="evidence" value="ECO:0007669"/>
    <property type="project" value="UniProtKB-UniPathway"/>
</dbReference>
<evidence type="ECO:0000256" key="2">
    <source>
        <dbReference type="ARBA" id="ARBA00001964"/>
    </source>
</evidence>
<evidence type="ECO:0000256" key="7">
    <source>
        <dbReference type="ARBA" id="ARBA00022723"/>
    </source>
</evidence>
<feature type="compositionally biased region" description="Low complexity" evidence="13">
    <location>
        <begin position="46"/>
        <end position="78"/>
    </location>
</feature>
<evidence type="ECO:0000256" key="5">
    <source>
        <dbReference type="ARBA" id="ARBA00006936"/>
    </source>
</evidence>
<dbReference type="SUPFAM" id="SSF52777">
    <property type="entry name" value="CoA-dependent acyltransferases"/>
    <property type="match status" value="1"/>
</dbReference>
<dbReference type="Gene3D" id="3.40.50.970">
    <property type="match status" value="1"/>
</dbReference>
<dbReference type="InterPro" id="IPR005475">
    <property type="entry name" value="Transketolase-like_Pyr-bd"/>
</dbReference>
<feature type="compositionally biased region" description="Low complexity" evidence="13">
    <location>
        <begin position="92"/>
        <end position="103"/>
    </location>
</feature>
<comment type="cofactor">
    <cofactor evidence="2">
        <name>thiamine diphosphate</name>
        <dbReference type="ChEBI" id="CHEBI:58937"/>
    </cofactor>
</comment>
<evidence type="ECO:0000313" key="15">
    <source>
        <dbReference type="EMBL" id="OZC01724.1"/>
    </source>
</evidence>
<dbReference type="GO" id="GO:0004591">
    <property type="term" value="F:oxoglutarate dehydrogenase (succinyl-transferring) activity"/>
    <property type="evidence" value="ECO:0007669"/>
    <property type="project" value="UniProtKB-EC"/>
</dbReference>
<dbReference type="GO" id="GO:0046872">
    <property type="term" value="F:metal ion binding"/>
    <property type="evidence" value="ECO:0007669"/>
    <property type="project" value="UniProtKB-KW"/>
</dbReference>
<dbReference type="Gene3D" id="1.10.287.1150">
    <property type="entry name" value="TPP helical domain"/>
    <property type="match status" value="1"/>
</dbReference>
<evidence type="ECO:0000259" key="14">
    <source>
        <dbReference type="SMART" id="SM00861"/>
    </source>
</evidence>
<dbReference type="InterPro" id="IPR032106">
    <property type="entry name" value="2-oxogl_dehyd_N"/>
</dbReference>
<dbReference type="EC" id="1.2.4.2" evidence="6"/>
<dbReference type="Proteomes" id="UP000216446">
    <property type="component" value="Unassembled WGS sequence"/>
</dbReference>
<dbReference type="InterPro" id="IPR023213">
    <property type="entry name" value="CAT-like_dom_sf"/>
</dbReference>
<reference evidence="15 16" key="1">
    <citation type="submission" date="2016-11" db="EMBL/GenBank/DDBJ databases">
        <title>Study of marine rhodopsin-containing bacteria.</title>
        <authorList>
            <person name="Yoshizawa S."/>
            <person name="Kumagai Y."/>
            <person name="Kogure K."/>
        </authorList>
    </citation>
    <scope>NUCLEOTIDE SEQUENCE [LARGE SCALE GENOMIC DNA]</scope>
    <source>
        <strain evidence="15 16">SG-29</strain>
    </source>
</reference>
<evidence type="ECO:0000256" key="12">
    <source>
        <dbReference type="ARBA" id="ARBA00052761"/>
    </source>
</evidence>
<evidence type="ECO:0000256" key="8">
    <source>
        <dbReference type="ARBA" id="ARBA00022842"/>
    </source>
</evidence>
<dbReference type="GO" id="GO:0030976">
    <property type="term" value="F:thiamine pyrophosphate binding"/>
    <property type="evidence" value="ECO:0007669"/>
    <property type="project" value="InterPro"/>
</dbReference>
<dbReference type="NCBIfam" id="TIGR00239">
    <property type="entry name" value="2oxo_dh_E1"/>
    <property type="match status" value="1"/>
</dbReference>
<dbReference type="InterPro" id="IPR031717">
    <property type="entry name" value="ODO-1/KGD_C"/>
</dbReference>
<evidence type="ECO:0000256" key="9">
    <source>
        <dbReference type="ARBA" id="ARBA00023002"/>
    </source>
</evidence>
<feature type="domain" description="Transketolase-like pyrimidine-binding" evidence="14">
    <location>
        <begin position="913"/>
        <end position="1116"/>
    </location>
</feature>
<dbReference type="InterPro" id="IPR001017">
    <property type="entry name" value="DH_E1"/>
</dbReference>
<dbReference type="OrthoDB" id="9759785at2"/>
<comment type="pathway">
    <text evidence="4">Carbohydrate metabolism; tricarboxylic acid cycle; succinyl-CoA from 2-oxoglutarate (dehydrogenase route): step 1/1.</text>
</comment>
<dbReference type="Pfam" id="PF16078">
    <property type="entry name" value="2-oxogl_dehyd_N"/>
    <property type="match status" value="1"/>
</dbReference>
<dbReference type="Pfam" id="PF00676">
    <property type="entry name" value="E1_dh"/>
    <property type="match status" value="1"/>
</dbReference>
<comment type="similarity">
    <text evidence="5">Belongs to the alpha-ketoglutarate dehydrogenase family.</text>
</comment>
<protein>
    <recommendedName>
        <fullName evidence="6">oxoglutarate dehydrogenase (succinyl-transferring)</fullName>
        <ecNumber evidence="6">1.2.4.2</ecNumber>
    </recommendedName>
</protein>
<evidence type="ECO:0000256" key="1">
    <source>
        <dbReference type="ARBA" id="ARBA00001946"/>
    </source>
</evidence>
<comment type="catalytic activity">
    <reaction evidence="12">
        <text>N(6)-[(R)-dihydrolipoyl]-L-lysyl-[protein] + succinyl-CoA = N(6)-[(R)-S(8)-succinyldihydrolipoyl]-L-lysyl-[protein] + CoA</text>
        <dbReference type="Rhea" id="RHEA:15213"/>
        <dbReference type="Rhea" id="RHEA-COMP:10475"/>
        <dbReference type="Rhea" id="RHEA-COMP:20092"/>
        <dbReference type="ChEBI" id="CHEBI:57287"/>
        <dbReference type="ChEBI" id="CHEBI:57292"/>
        <dbReference type="ChEBI" id="CHEBI:83100"/>
        <dbReference type="ChEBI" id="CHEBI:83120"/>
        <dbReference type="EC" id="2.3.1.61"/>
    </reaction>
</comment>
<gene>
    <name evidence="15" type="primary">kgd</name>
    <name evidence="15" type="ORF">BSZ36_01225</name>
</gene>
<comment type="function">
    <text evidence="3">E1 component of the 2-oxoglutarate dehydrogenase (OGDH) complex which catalyzes the decarboxylation of 2-oxoglutarate, the first step in the conversion of 2-oxoglutarate to succinyl-CoA and CO(2).</text>
</comment>
<dbReference type="Gene3D" id="3.40.50.11610">
    <property type="entry name" value="Multifunctional 2-oxoglutarate metabolism enzyme, C-terminal domain"/>
    <property type="match status" value="1"/>
</dbReference>
<comment type="cofactor">
    <cofactor evidence="1">
        <name>Mg(2+)</name>
        <dbReference type="ChEBI" id="CHEBI:18420"/>
    </cofactor>
</comment>
<evidence type="ECO:0000256" key="13">
    <source>
        <dbReference type="SAM" id="MobiDB-lite"/>
    </source>
</evidence>
<evidence type="ECO:0000256" key="10">
    <source>
        <dbReference type="ARBA" id="ARBA00023052"/>
    </source>
</evidence>
<dbReference type="EMBL" id="MQWB01000001">
    <property type="protein sequence ID" value="OZC01724.1"/>
    <property type="molecule type" value="Genomic_DNA"/>
</dbReference>
<keyword evidence="7" id="KW-0479">Metal-binding</keyword>
<dbReference type="PANTHER" id="PTHR23152">
    <property type="entry name" value="2-OXOGLUTARATE DEHYDROGENASE"/>
    <property type="match status" value="1"/>
</dbReference>
<dbReference type="AlphaFoldDB" id="A0A259TVW9"/>
<organism evidence="15 16">
    <name type="scientific">Rubricoccus marinus</name>
    <dbReference type="NCBI Taxonomy" id="716817"/>
    <lineage>
        <taxon>Bacteria</taxon>
        <taxon>Pseudomonadati</taxon>
        <taxon>Rhodothermota</taxon>
        <taxon>Rhodothermia</taxon>
        <taxon>Rhodothermales</taxon>
        <taxon>Rubricoccaceae</taxon>
        <taxon>Rubricoccus</taxon>
    </lineage>
</organism>
<sequence>MDPLGYNSGYVEDLYAQYLQNPDSVSASWREFFADFDPGAMVVRSASGEAAPSAPASGNGAAPEATPAAASASGDGAPPKAPAPAPPKAPEAKPSAPAASGGPVRPEIAVPEGAETSPLRGVAARIVENMEASLTIPTATSVRDLPVKLMAENRRLINRRQMATGGEKVSYTHLIAYAMVRAMEAVPAMRDAFRHTQSGGGERISPEAISIGLAIDIEKRGKRQLLVPNIKKAGSLSFAEFLGQYNDIVKRARDSKLELADFQHTTATLTNPGGIGTVMSVPRLMPGQGLIVAVGAIGYPAHYAGMKAAQLSRLGLSPTMTITSTYDHRIIQGAESGEFLAYMAGLLTGARGFYQDVFASLGIHTPPFSMNADSTPEIGRAGIGSSAKAEKIEKQARVYELIRAYRVRGHLLADTNPLGYEPRNHTELDPGSYGLSVWDLDRTFLTGGLAGVRGGLAGREKMTLRDILDILWDTYTDHVGSEFMHLSSPEEKRWLIERIEPQQFREPIATPRKKRIFAKLNEAEALEQFIHTKYIGHKRFSLEGAETMIPLIDAVLSDAADQDVEEVVIGMAHRGRLNVLTNIMGKPYNKVFDEFEGTINPDAVHGSGDVKYHLGQTGTHTSPSGSTTELTLASNPSHLEAVNPVVEGMVRAKQQRIAEANPGMTQKHLLDRVLPLLIHGDAAFAGQGVVAETLNLSQLEGYKTGGTVHLVVNNQIGFTTLPMHARSSAYATDIARMIQAPIFHVNGDDPEAAVRVARLALDFRQVFNKDVVIDMVCYRKYGHNEGDEPSYTQPLMYADINGHRSVRKLYLESLLRKGEISPEDAEEVLDDFRSKLDEAFEATKELAEQRRGAEVPMPTHIEATDKADTAASREQLTQVMRALVDLPESFDVHKKLARLVVTRREKQFESGTIDWAFAEALAFGTLLLDGTPVRLSGQDSGRATFSQRHAILYDQTDAHRYIPLNNIAPISPEASGDGSSQARFQVYDSLLSEYAVLGFEYGYTVAEPRALVMWEGQFGDFVNGAQIMIDQFISSAEAKWGQTSRLTMLLPHGYEGQGPEHSSARPERFLQLCAEDNMIVANYSTPANYFHALRRQMKREAAKPLIIMTPKSLLRNPAAVSSVEDLSEGEYQPLISSGQTGASRLVFCSGKVVYDALKAKEDAGASGVAIARLEQMYPFPDEAVRAELDANPDAEVVWLQEEPQNMGAWFFVQPRFDEIIAEMNGGDCNHRIAYAGRKAAASPATGSASVHAKQQAQLLADALGLEA</sequence>
<proteinExistence type="inferred from homology"/>
<dbReference type="Pfam" id="PF16870">
    <property type="entry name" value="OxoGdeHyase_C"/>
    <property type="match status" value="1"/>
</dbReference>
<dbReference type="Gene3D" id="3.40.50.12470">
    <property type="match status" value="1"/>
</dbReference>
<dbReference type="SUPFAM" id="SSF52518">
    <property type="entry name" value="Thiamin diphosphate-binding fold (THDP-binding)"/>
    <property type="match status" value="2"/>
</dbReference>
<dbReference type="SMART" id="SM00861">
    <property type="entry name" value="Transket_pyr"/>
    <property type="match status" value="1"/>
</dbReference>
<dbReference type="NCBIfam" id="NF006914">
    <property type="entry name" value="PRK09404.1"/>
    <property type="match status" value="1"/>
</dbReference>
<dbReference type="Pfam" id="PF00198">
    <property type="entry name" value="2-oxoacid_dh"/>
    <property type="match status" value="1"/>
</dbReference>
<evidence type="ECO:0000313" key="16">
    <source>
        <dbReference type="Proteomes" id="UP000216446"/>
    </source>
</evidence>